<evidence type="ECO:0000259" key="5">
    <source>
        <dbReference type="PROSITE" id="PS50045"/>
    </source>
</evidence>
<keyword evidence="1" id="KW-0547">Nucleotide-binding</keyword>
<dbReference type="SMART" id="SM00382">
    <property type="entry name" value="AAA"/>
    <property type="match status" value="1"/>
</dbReference>
<dbReference type="SUPFAM" id="SSF46689">
    <property type="entry name" value="Homeodomain-like"/>
    <property type="match status" value="1"/>
</dbReference>
<dbReference type="Pfam" id="PF00158">
    <property type="entry name" value="Sigma54_activat"/>
    <property type="match status" value="1"/>
</dbReference>
<dbReference type="Pfam" id="PF02954">
    <property type="entry name" value="HTH_8"/>
    <property type="match status" value="1"/>
</dbReference>
<dbReference type="InterPro" id="IPR058031">
    <property type="entry name" value="AAA_lid_NorR"/>
</dbReference>
<keyword evidence="2" id="KW-0067">ATP-binding</keyword>
<dbReference type="InterPro" id="IPR027417">
    <property type="entry name" value="P-loop_NTPase"/>
</dbReference>
<evidence type="ECO:0000256" key="1">
    <source>
        <dbReference type="ARBA" id="ARBA00022741"/>
    </source>
</evidence>
<evidence type="ECO:0000256" key="3">
    <source>
        <dbReference type="ARBA" id="ARBA00023015"/>
    </source>
</evidence>
<dbReference type="Pfam" id="PF25601">
    <property type="entry name" value="AAA_lid_14"/>
    <property type="match status" value="1"/>
</dbReference>
<dbReference type="PRINTS" id="PR01590">
    <property type="entry name" value="HTHFIS"/>
</dbReference>
<dbReference type="SUPFAM" id="SSF55785">
    <property type="entry name" value="PYP-like sensor domain (PAS domain)"/>
    <property type="match status" value="1"/>
</dbReference>
<dbReference type="InterPro" id="IPR002197">
    <property type="entry name" value="HTH_Fis"/>
</dbReference>
<name>A0ABT6B502_9BURK</name>
<organism evidence="6 7">
    <name type="scientific">Cupriavidus basilensis</name>
    <dbReference type="NCBI Taxonomy" id="68895"/>
    <lineage>
        <taxon>Bacteria</taxon>
        <taxon>Pseudomonadati</taxon>
        <taxon>Pseudomonadota</taxon>
        <taxon>Betaproteobacteria</taxon>
        <taxon>Burkholderiales</taxon>
        <taxon>Burkholderiaceae</taxon>
        <taxon>Cupriavidus</taxon>
    </lineage>
</organism>
<evidence type="ECO:0000313" key="6">
    <source>
        <dbReference type="EMBL" id="MDF3839898.1"/>
    </source>
</evidence>
<sequence length="575" mass="63000">METQDKSPTGSPQLFSRGVLVLGADGEELASGGIAAQPELAGRLISGWHESQRQQRRLFSLEGPDGSSVVVVALPTSNATVLVAMQREGRDALFEFVGSVDFADGILAHFLTNPFEAMTVVDREGVLRYMSAVHEGFFGMRPGDGVGLHVTEVIENTRLHHVAATGKAEIGSSQVMRGVTRIVTRHPIRTSSGETVGAIGQVMFKGPEQLQALSNELTKLKSEVAFYRRELCGLKNRSYGLDQLVGDSPAIQRLKQQIVKVAPLDIPVLLTGESGTGKELAAHAIHRLSPRRDATMVTVNAAALPATLVESELFGYEAGAFTGAERKGRKGKIEQADSGSLFFDEVGDMPWDVQVKLLRVLQDGSFQRVGGAELRSSSFRLISASNRNFEAMIADGTFRLDLFYRIGAVTIRLPSLRERLEDIPLLAELALKQFANRHGLRPKRLSDDALEFLKNQRWPGNVRQLMHTVERAAIFTEAEAIHAADFGLIELEASEMVLDAPLDNLGDKEKPETTTDLKESTRVNNAVGQLEERLIRQAMTRYHGNKKRVATELGISRSYLYKRLSQMGFDQGAAG</sequence>
<dbReference type="InterPro" id="IPR009057">
    <property type="entry name" value="Homeodomain-like_sf"/>
</dbReference>
<dbReference type="InterPro" id="IPR002078">
    <property type="entry name" value="Sigma_54_int"/>
</dbReference>
<keyword evidence="7" id="KW-1185">Reference proteome</keyword>
<protein>
    <submittedName>
        <fullName evidence="6">Sigma 54-interacting transcriptional regulator</fullName>
    </submittedName>
</protein>
<dbReference type="RefSeq" id="WP_276269481.1">
    <property type="nucleotide sequence ID" value="NZ_JARJLM010000718.1"/>
</dbReference>
<dbReference type="PROSITE" id="PS00688">
    <property type="entry name" value="SIGMA54_INTERACT_3"/>
    <property type="match status" value="1"/>
</dbReference>
<gene>
    <name evidence="6" type="ORF">P3W85_44275</name>
</gene>
<dbReference type="PANTHER" id="PTHR32071">
    <property type="entry name" value="TRANSCRIPTIONAL REGULATORY PROTEIN"/>
    <property type="match status" value="1"/>
</dbReference>
<keyword evidence="4" id="KW-0804">Transcription</keyword>
<dbReference type="Proteomes" id="UP001216674">
    <property type="component" value="Unassembled WGS sequence"/>
</dbReference>
<dbReference type="Gene3D" id="1.10.10.60">
    <property type="entry name" value="Homeodomain-like"/>
    <property type="match status" value="1"/>
</dbReference>
<evidence type="ECO:0000256" key="4">
    <source>
        <dbReference type="ARBA" id="ARBA00023163"/>
    </source>
</evidence>
<comment type="caution">
    <text evidence="6">The sequence shown here is derived from an EMBL/GenBank/DDBJ whole genome shotgun (WGS) entry which is preliminary data.</text>
</comment>
<reference evidence="6 7" key="1">
    <citation type="submission" date="2023-03" db="EMBL/GenBank/DDBJ databases">
        <title>Draft assemblies of triclosan tolerant bacteria isolated from returned activated sludge.</title>
        <authorList>
            <person name="Van Hamelsveld S."/>
        </authorList>
    </citation>
    <scope>NUCLEOTIDE SEQUENCE [LARGE SCALE GENOMIC DNA]</scope>
    <source>
        <strain evidence="6 7">GW210010_S58</strain>
    </source>
</reference>
<evidence type="ECO:0000256" key="2">
    <source>
        <dbReference type="ARBA" id="ARBA00022840"/>
    </source>
</evidence>
<keyword evidence="3" id="KW-0805">Transcription regulation</keyword>
<proteinExistence type="predicted"/>
<dbReference type="Gene3D" id="3.40.50.300">
    <property type="entry name" value="P-loop containing nucleotide triphosphate hydrolases"/>
    <property type="match status" value="1"/>
</dbReference>
<dbReference type="InterPro" id="IPR025944">
    <property type="entry name" value="Sigma_54_int_dom_CS"/>
</dbReference>
<accession>A0ABT6B502</accession>
<evidence type="ECO:0000313" key="7">
    <source>
        <dbReference type="Proteomes" id="UP001216674"/>
    </source>
</evidence>
<dbReference type="Gene3D" id="1.10.8.60">
    <property type="match status" value="1"/>
</dbReference>
<dbReference type="Gene3D" id="3.30.450.20">
    <property type="entry name" value="PAS domain"/>
    <property type="match status" value="1"/>
</dbReference>
<dbReference type="SUPFAM" id="SSF52540">
    <property type="entry name" value="P-loop containing nucleoside triphosphate hydrolases"/>
    <property type="match status" value="1"/>
</dbReference>
<dbReference type="CDD" id="cd00009">
    <property type="entry name" value="AAA"/>
    <property type="match status" value="1"/>
</dbReference>
<dbReference type="PROSITE" id="PS50045">
    <property type="entry name" value="SIGMA54_INTERACT_4"/>
    <property type="match status" value="1"/>
</dbReference>
<dbReference type="InterPro" id="IPR003593">
    <property type="entry name" value="AAA+_ATPase"/>
</dbReference>
<dbReference type="EMBL" id="JARJLM010000718">
    <property type="protein sequence ID" value="MDF3839898.1"/>
    <property type="molecule type" value="Genomic_DNA"/>
</dbReference>
<dbReference type="InterPro" id="IPR035965">
    <property type="entry name" value="PAS-like_dom_sf"/>
</dbReference>
<feature type="domain" description="Sigma-54 factor interaction" evidence="5">
    <location>
        <begin position="244"/>
        <end position="474"/>
    </location>
</feature>